<organism evidence="6 9">
    <name type="scientific">Acinetobacter wanghuae</name>
    <dbReference type="NCBI Taxonomy" id="2662362"/>
    <lineage>
        <taxon>Bacteria</taxon>
        <taxon>Pseudomonadati</taxon>
        <taxon>Pseudomonadota</taxon>
        <taxon>Gammaproteobacteria</taxon>
        <taxon>Moraxellales</taxon>
        <taxon>Moraxellaceae</taxon>
        <taxon>Acinetobacter</taxon>
    </lineage>
</organism>
<dbReference type="Proteomes" id="UP000327478">
    <property type="component" value="Chromosome"/>
</dbReference>
<keyword evidence="2" id="KW-0408">Iron</keyword>
<dbReference type="InterPro" id="IPR014710">
    <property type="entry name" value="RmlC-like_jellyroll"/>
</dbReference>
<dbReference type="RefSeq" id="WP_153371117.1">
    <property type="nucleotide sequence ID" value="NZ_CP045650.1"/>
</dbReference>
<dbReference type="GO" id="GO:0046872">
    <property type="term" value="F:metal ion binding"/>
    <property type="evidence" value="ECO:0007669"/>
    <property type="project" value="UniProtKB-KW"/>
</dbReference>
<dbReference type="EMBL" id="CP045650">
    <property type="protein sequence ID" value="QGA10717.1"/>
    <property type="molecule type" value="Genomic_DNA"/>
</dbReference>
<dbReference type="InterPro" id="IPR003829">
    <property type="entry name" value="Pirin_N_dom"/>
</dbReference>
<feature type="domain" description="Pirin C-terminal" evidence="5">
    <location>
        <begin position="187"/>
        <end position="286"/>
    </location>
</feature>
<gene>
    <name evidence="7" type="ORF">GFH30_04615</name>
    <name evidence="6" type="ORF">GHJ48_06820</name>
</gene>
<dbReference type="Pfam" id="PF02678">
    <property type="entry name" value="Pirin"/>
    <property type="match status" value="1"/>
</dbReference>
<feature type="binding site" evidence="2">
    <location>
        <position position="105"/>
    </location>
    <ligand>
        <name>Fe cation</name>
        <dbReference type="ChEBI" id="CHEBI:24875"/>
    </ligand>
</feature>
<dbReference type="PIRSF" id="PIRSF006232">
    <property type="entry name" value="Pirin"/>
    <property type="match status" value="1"/>
</dbReference>
<evidence type="ECO:0000256" key="3">
    <source>
        <dbReference type="RuleBase" id="RU003457"/>
    </source>
</evidence>
<evidence type="ECO:0000313" key="8">
    <source>
        <dbReference type="Proteomes" id="UP000327478"/>
    </source>
</evidence>
<dbReference type="SUPFAM" id="SSF51182">
    <property type="entry name" value="RmlC-like cupins"/>
    <property type="match status" value="1"/>
</dbReference>
<feature type="domain" description="Pirin N-terminal" evidence="4">
    <location>
        <begin position="22"/>
        <end position="127"/>
    </location>
</feature>
<dbReference type="EMBL" id="WITK01000010">
    <property type="protein sequence ID" value="MQW92112.1"/>
    <property type="molecule type" value="Genomic_DNA"/>
</dbReference>
<dbReference type="Gene3D" id="2.60.120.10">
    <property type="entry name" value="Jelly Rolls"/>
    <property type="match status" value="2"/>
</dbReference>
<dbReference type="InterPro" id="IPR012093">
    <property type="entry name" value="Pirin"/>
</dbReference>
<dbReference type="AlphaFoldDB" id="A0A5Q0P0P1"/>
<dbReference type="InterPro" id="IPR008778">
    <property type="entry name" value="Pirin_C_dom"/>
</dbReference>
<evidence type="ECO:0000313" key="9">
    <source>
        <dbReference type="Proteomes" id="UP000480556"/>
    </source>
</evidence>
<name>A0A5Q0P0P1_9GAMM</name>
<evidence type="ECO:0000259" key="5">
    <source>
        <dbReference type="Pfam" id="PF05726"/>
    </source>
</evidence>
<proteinExistence type="inferred from homology"/>
<accession>A0A5Q0P0P1</accession>
<keyword evidence="8" id="KW-1185">Reference proteome</keyword>
<keyword evidence="2" id="KW-0479">Metal-binding</keyword>
<evidence type="ECO:0000256" key="1">
    <source>
        <dbReference type="ARBA" id="ARBA00008416"/>
    </source>
</evidence>
<evidence type="ECO:0000256" key="2">
    <source>
        <dbReference type="PIRSR" id="PIRSR006232-1"/>
    </source>
</evidence>
<evidence type="ECO:0000259" key="4">
    <source>
        <dbReference type="Pfam" id="PF02678"/>
    </source>
</evidence>
<feature type="binding site" evidence="2">
    <location>
        <position position="61"/>
    </location>
    <ligand>
        <name>Fe cation</name>
        <dbReference type="ChEBI" id="CHEBI:24875"/>
    </ligand>
</feature>
<dbReference type="PANTHER" id="PTHR43594">
    <property type="entry name" value="QUERCETIN 2,3-DIOXYGENASE"/>
    <property type="match status" value="1"/>
</dbReference>
<dbReference type="InterPro" id="IPR053186">
    <property type="entry name" value="QDO-related"/>
</dbReference>
<dbReference type="InterPro" id="IPR011051">
    <property type="entry name" value="RmlC_Cupin_sf"/>
</dbReference>
<reference evidence="8 9" key="1">
    <citation type="submission" date="2019-10" db="EMBL/GenBank/DDBJ databases">
        <authorList>
            <person name="Dong K."/>
        </authorList>
    </citation>
    <scope>NUCLEOTIDE SEQUENCE [LARGE SCALE GENOMIC DNA]</scope>
    <source>
        <strain evidence="7">Dk386</strain>
        <strain evidence="8">dk386</strain>
        <strain evidence="6">Dk771</strain>
        <strain evidence="9">dk771</strain>
    </source>
</reference>
<dbReference type="Pfam" id="PF05726">
    <property type="entry name" value="Pirin_C"/>
    <property type="match status" value="1"/>
</dbReference>
<feature type="binding site" evidence="2">
    <location>
        <position position="107"/>
    </location>
    <ligand>
        <name>Fe cation</name>
        <dbReference type="ChEBI" id="CHEBI:24875"/>
    </ligand>
</feature>
<comment type="cofactor">
    <cofactor evidence="2">
        <name>Fe cation</name>
        <dbReference type="ChEBI" id="CHEBI:24875"/>
    </cofactor>
    <text evidence="2">Binds 1 Fe cation per subunit.</text>
</comment>
<dbReference type="PANTHER" id="PTHR43594:SF1">
    <property type="entry name" value="QUERCETIN 2,3-DIOXYGENASE PA2418-RELATED"/>
    <property type="match status" value="1"/>
</dbReference>
<sequence>MSTIQRVYQSDRSTWVGDGFPTNSMLPMHEMGNATSPFLVMGYTQDYVFSPSQHQRGVGMHPHRGFETVTIVYDGELEHRDSKGNHGTIGKNEVQWMTAGRGIMHAEHHSKAFAQSGGHLDMIQLWVNLPSHAKMTEPRYQELTERSIPEITLADQQGIIRVIAGEYLHSGELAVGPAQTFSPMTVLDLRFNTGATHQLQLNPKWNNMIFVLSGEIQVDGKNYGALQTLYVRDQTTAVDIQVNATSKLLVLSGQALNEPIVAHGPFVMNTQAEIDQAFNDFNRDHFA</sequence>
<evidence type="ECO:0000313" key="7">
    <source>
        <dbReference type="EMBL" id="QGA10717.1"/>
    </source>
</evidence>
<comment type="similarity">
    <text evidence="1 3">Belongs to the pirin family.</text>
</comment>
<dbReference type="CDD" id="cd02909">
    <property type="entry name" value="cupin_pirin_N"/>
    <property type="match status" value="1"/>
</dbReference>
<dbReference type="Proteomes" id="UP000480556">
    <property type="component" value="Unassembled WGS sequence"/>
</dbReference>
<feature type="binding site" evidence="2">
    <location>
        <position position="63"/>
    </location>
    <ligand>
        <name>Fe cation</name>
        <dbReference type="ChEBI" id="CHEBI:24875"/>
    </ligand>
</feature>
<evidence type="ECO:0000313" key="6">
    <source>
        <dbReference type="EMBL" id="MQW92112.1"/>
    </source>
</evidence>
<protein>
    <submittedName>
        <fullName evidence="6">Pirin family protein</fullName>
    </submittedName>
</protein>
<dbReference type="CDD" id="cd02247">
    <property type="entry name" value="cupin_pirin_C"/>
    <property type="match status" value="1"/>
</dbReference>